<evidence type="ECO:0000256" key="2">
    <source>
        <dbReference type="ARBA" id="ARBA00023136"/>
    </source>
</evidence>
<dbReference type="GO" id="GO:0043165">
    <property type="term" value="P:Gram-negative-bacterium-type cell outer membrane assembly"/>
    <property type="evidence" value="ECO:0007669"/>
    <property type="project" value="UniProtKB-UniRule"/>
</dbReference>
<dbReference type="Pfam" id="PF04390">
    <property type="entry name" value="LptE"/>
    <property type="match status" value="1"/>
</dbReference>
<dbReference type="InterPro" id="IPR007485">
    <property type="entry name" value="LPS_assembly_LptE"/>
</dbReference>
<comment type="function">
    <text evidence="6">Together with LptD, is involved in the assembly of lipopolysaccharide (LPS) at the surface of the outer membrane. Required for the proper assembly of LptD. Binds LPS and may serve as the LPS recognition site at the outer membrane.</text>
</comment>
<keyword evidence="9" id="KW-1185">Reference proteome</keyword>
<sequence>MRLALPPTLPAFAAPVLLVLLAVLAGCGFQLRGSYSLPYESIYLAMPEYSVVGADLRRAIRSSATTRLALERNDAQATFVPGAEYRDRIILSVSGTGRVSELRLRYLYSYRVVDDKGRDLVTPGTIELVRDLTYDDSNVLAKQQEEVLLWRNMEDDLVHQLMRRLAAGKPVKASESATPGDAAKRATPVKPAVSPATPAKPDADR</sequence>
<evidence type="ECO:0000256" key="6">
    <source>
        <dbReference type="HAMAP-Rule" id="MF_01186"/>
    </source>
</evidence>
<dbReference type="PANTHER" id="PTHR38098:SF1">
    <property type="entry name" value="LPS-ASSEMBLY LIPOPROTEIN LPTE"/>
    <property type="match status" value="1"/>
</dbReference>
<dbReference type="EMBL" id="JEMY01000046">
    <property type="protein sequence ID" value="EXI86040.1"/>
    <property type="molecule type" value="Genomic_DNA"/>
</dbReference>
<dbReference type="Proteomes" id="UP000022141">
    <property type="component" value="Unassembled WGS sequence"/>
</dbReference>
<feature type="region of interest" description="Disordered" evidence="7">
    <location>
        <begin position="168"/>
        <end position="205"/>
    </location>
</feature>
<evidence type="ECO:0000256" key="1">
    <source>
        <dbReference type="ARBA" id="ARBA00022729"/>
    </source>
</evidence>
<protein>
    <recommendedName>
        <fullName evidence="6">LPS-assembly lipoprotein LptE</fullName>
    </recommendedName>
</protein>
<keyword evidence="4 6" id="KW-0998">Cell outer membrane</keyword>
<keyword evidence="3 6" id="KW-0564">Palmitate</keyword>
<dbReference type="PANTHER" id="PTHR38098">
    <property type="entry name" value="LPS-ASSEMBLY LIPOPROTEIN LPTE"/>
    <property type="match status" value="1"/>
</dbReference>
<evidence type="ECO:0000313" key="9">
    <source>
        <dbReference type="Proteomes" id="UP000022141"/>
    </source>
</evidence>
<keyword evidence="2 6" id="KW-0472">Membrane</keyword>
<dbReference type="GO" id="GO:0009279">
    <property type="term" value="C:cell outer membrane"/>
    <property type="evidence" value="ECO:0007669"/>
    <property type="project" value="UniProtKB-SubCell"/>
</dbReference>
<dbReference type="STRING" id="1454004.AW11_03249"/>
<dbReference type="GO" id="GO:0001530">
    <property type="term" value="F:lipopolysaccharide binding"/>
    <property type="evidence" value="ECO:0007669"/>
    <property type="project" value="TreeGrafter"/>
</dbReference>
<comment type="similarity">
    <text evidence="6">Belongs to the LptE lipoprotein family.</text>
</comment>
<proteinExistence type="inferred from homology"/>
<keyword evidence="5 6" id="KW-0449">Lipoprotein</keyword>
<evidence type="ECO:0000313" key="8">
    <source>
        <dbReference type="EMBL" id="EXI86040.1"/>
    </source>
</evidence>
<organism evidence="8 9">
    <name type="scientific">Accumulibacter regalis</name>
    <dbReference type="NCBI Taxonomy" id="522306"/>
    <lineage>
        <taxon>Bacteria</taxon>
        <taxon>Pseudomonadati</taxon>
        <taxon>Pseudomonadota</taxon>
        <taxon>Betaproteobacteria</taxon>
        <taxon>Candidatus Accumulibacter</taxon>
    </lineage>
</organism>
<dbReference type="PATRIC" id="fig|1454004.3.peg.3351"/>
<dbReference type="GO" id="GO:0015920">
    <property type="term" value="P:lipopolysaccharide transport"/>
    <property type="evidence" value="ECO:0007669"/>
    <property type="project" value="TreeGrafter"/>
</dbReference>
<evidence type="ECO:0000256" key="3">
    <source>
        <dbReference type="ARBA" id="ARBA00023139"/>
    </source>
</evidence>
<comment type="caution">
    <text evidence="8">The sequence shown here is derived from an EMBL/GenBank/DDBJ whole genome shotgun (WGS) entry which is preliminary data.</text>
</comment>
<dbReference type="HAMAP" id="MF_01186">
    <property type="entry name" value="LPS_assembly_LptE"/>
    <property type="match status" value="1"/>
</dbReference>
<name>A0A011QAC0_ACCRE</name>
<dbReference type="Gene3D" id="3.30.160.150">
    <property type="entry name" value="Lipoprotein like domain"/>
    <property type="match status" value="1"/>
</dbReference>
<dbReference type="AlphaFoldDB" id="A0A011QAC0"/>
<keyword evidence="1 6" id="KW-0732">Signal</keyword>
<comment type="subcellular location">
    <subcellularLocation>
        <location evidence="6">Cell outer membrane</location>
        <topology evidence="6">Lipid-anchor</topology>
    </subcellularLocation>
</comment>
<comment type="subunit">
    <text evidence="6">Component of the lipopolysaccharide transport and assembly complex. Interacts with LptD.</text>
</comment>
<gene>
    <name evidence="6" type="primary">lptE</name>
    <name evidence="8" type="ORF">AW11_03249</name>
</gene>
<reference evidence="8" key="1">
    <citation type="submission" date="2014-02" db="EMBL/GenBank/DDBJ databases">
        <title>Expanding our view of genomic diversity in Candidatus Accumulibacter clades.</title>
        <authorList>
            <person name="Skennerton C.T."/>
            <person name="Barr J.J."/>
            <person name="Slater F.R."/>
            <person name="Bond P.L."/>
            <person name="Tyson G.W."/>
        </authorList>
    </citation>
    <scope>NUCLEOTIDE SEQUENCE [LARGE SCALE GENOMIC DNA]</scope>
</reference>
<dbReference type="eggNOG" id="COG2980">
    <property type="taxonomic scope" value="Bacteria"/>
</dbReference>
<dbReference type="GO" id="GO:1990351">
    <property type="term" value="C:transporter complex"/>
    <property type="evidence" value="ECO:0007669"/>
    <property type="project" value="TreeGrafter"/>
</dbReference>
<accession>A0A011QAC0</accession>
<evidence type="ECO:0000256" key="7">
    <source>
        <dbReference type="SAM" id="MobiDB-lite"/>
    </source>
</evidence>
<dbReference type="PROSITE" id="PS51257">
    <property type="entry name" value="PROKAR_LIPOPROTEIN"/>
    <property type="match status" value="1"/>
</dbReference>
<evidence type="ECO:0000256" key="5">
    <source>
        <dbReference type="ARBA" id="ARBA00023288"/>
    </source>
</evidence>
<evidence type="ECO:0000256" key="4">
    <source>
        <dbReference type="ARBA" id="ARBA00023237"/>
    </source>
</evidence>